<reference evidence="12 13" key="1">
    <citation type="submission" date="2013-08" db="EMBL/GenBank/DDBJ databases">
        <title>Genome evolution of avian class.</title>
        <authorList>
            <person name="Zhang G."/>
            <person name="Li C."/>
        </authorList>
    </citation>
    <scope>NUCLEOTIDE SEQUENCE [LARGE SCALE GENOMIC DNA]</scope>
    <source>
        <strain evidence="12">M959</strain>
    </source>
</reference>
<evidence type="ECO:0000256" key="7">
    <source>
        <dbReference type="ARBA" id="ARBA00022824"/>
    </source>
</evidence>
<keyword evidence="12" id="KW-0675">Receptor</keyword>
<name>A0A093BNS6_CHAPE</name>
<keyword evidence="10" id="KW-0131">Cell cycle</keyword>
<dbReference type="Pfam" id="PF03134">
    <property type="entry name" value="TB2_DP1_HVA22"/>
    <property type="match status" value="1"/>
</dbReference>
<evidence type="ECO:0000256" key="11">
    <source>
        <dbReference type="RuleBase" id="RU362006"/>
    </source>
</evidence>
<dbReference type="GO" id="GO:0005789">
    <property type="term" value="C:endoplasmic reticulum membrane"/>
    <property type="evidence" value="ECO:0007669"/>
    <property type="project" value="UniProtKB-SubCell"/>
</dbReference>
<evidence type="ECO:0000256" key="10">
    <source>
        <dbReference type="ARBA" id="ARBA00023306"/>
    </source>
</evidence>
<accession>A0A093BNS6</accession>
<dbReference type="GO" id="GO:0005881">
    <property type="term" value="C:cytoplasmic microtubule"/>
    <property type="evidence" value="ECO:0007669"/>
    <property type="project" value="TreeGrafter"/>
</dbReference>
<sequence length="101" mass="11460">VPFYYEMKMAFVLWLLSPYTRGASLLYRKFVHPTLSRKEKEIDTYIIRAKERSYEAMVGFGKRGLNLAATAAVQAATKGQGVLAGRLRSFSLQDLRSIPDQ</sequence>
<keyword evidence="5" id="KW-0493">Microtubule</keyword>
<gene>
    <name evidence="12" type="ORF">M959_05356</name>
</gene>
<evidence type="ECO:0000256" key="4">
    <source>
        <dbReference type="ARBA" id="ARBA00022692"/>
    </source>
</evidence>
<reference evidence="13" key="2">
    <citation type="journal article" date="2014" name="Science">
        <title>Comparative genomics reveals insights into avian genome evolution and adaptation.</title>
        <authorList>
            <consortium name="Avian Genome Consortium"/>
            <person name="Zhang G."/>
            <person name="Li C."/>
            <person name="Li Q."/>
            <person name="Li B."/>
            <person name="Larkin D.M."/>
            <person name="Lee C."/>
            <person name="Storz J.F."/>
            <person name="Antunes A."/>
            <person name="Greenwold M.J."/>
            <person name="Meredith R.W."/>
            <person name="Odeen A."/>
            <person name="Cui J."/>
            <person name="Zhou Q."/>
            <person name="Xu L."/>
            <person name="Pan H."/>
            <person name="Wang Z."/>
            <person name="Jin L."/>
            <person name="Zhang P."/>
            <person name="Hu H."/>
            <person name="Yang W."/>
            <person name="Hu J."/>
            <person name="Xiao J."/>
            <person name="Yang Z."/>
            <person name="Liu Y."/>
            <person name="Xie Q."/>
            <person name="Yu H."/>
            <person name="Lian J."/>
            <person name="Wen P."/>
            <person name="Zhang F."/>
            <person name="Li H."/>
            <person name="Zeng Y."/>
            <person name="Xiong Z."/>
            <person name="Liu S."/>
            <person name="Zhou L."/>
            <person name="Huang Z."/>
            <person name="An N."/>
            <person name="Wang J."/>
            <person name="Zheng Q."/>
            <person name="Xiong Y."/>
            <person name="Wang G."/>
            <person name="Wang B."/>
            <person name="Wang J."/>
            <person name="Fan Y."/>
            <person name="da Fonseca R.R."/>
            <person name="Alfaro-Nunez A."/>
            <person name="Schubert M."/>
            <person name="Orlando L."/>
            <person name="Mourier T."/>
            <person name="Howard J.T."/>
            <person name="Ganapathy G."/>
            <person name="Pfenning A."/>
            <person name="Whitney O."/>
            <person name="Rivas M.V."/>
            <person name="Hara E."/>
            <person name="Smith J."/>
            <person name="Farre M."/>
            <person name="Narayan J."/>
            <person name="Slavov G."/>
            <person name="Romanov M.N."/>
            <person name="Borges R."/>
            <person name="Machado J.P."/>
            <person name="Khan I."/>
            <person name="Springer M.S."/>
            <person name="Gatesy J."/>
            <person name="Hoffmann F.G."/>
            <person name="Opazo J.C."/>
            <person name="Hastad O."/>
            <person name="Sawyer R.H."/>
            <person name="Kim H."/>
            <person name="Kim K.W."/>
            <person name="Kim H.J."/>
            <person name="Cho S."/>
            <person name="Li N."/>
            <person name="Huang Y."/>
            <person name="Bruford M.W."/>
            <person name="Zhan X."/>
            <person name="Dixon A."/>
            <person name="Bertelsen M.F."/>
            <person name="Derryberry E."/>
            <person name="Warren W."/>
            <person name="Wilson R.K."/>
            <person name="Li S."/>
            <person name="Ray D.A."/>
            <person name="Green R.E."/>
            <person name="O'Brien S.J."/>
            <person name="Griffin D."/>
            <person name="Johnson W.E."/>
            <person name="Haussler D."/>
            <person name="Ryder O.A."/>
            <person name="Willerslev E."/>
            <person name="Graves G.R."/>
            <person name="Alstrom P."/>
            <person name="Fjeldsa J."/>
            <person name="Mindell D.P."/>
            <person name="Edwards S.V."/>
            <person name="Braun E.L."/>
            <person name="Rahbek C."/>
            <person name="Burt D.W."/>
            <person name="Houde P."/>
            <person name="Zhang Y."/>
            <person name="Yang H."/>
            <person name="Wang J."/>
            <person name="Jarvis E.D."/>
            <person name="Gilbert M.T."/>
            <person name="Wang J."/>
        </authorList>
    </citation>
    <scope>NUCLEOTIDE SEQUENCE [LARGE SCALE GENOMIC DNA]</scope>
</reference>
<dbReference type="AlphaFoldDB" id="A0A093BNS6"/>
<evidence type="ECO:0000313" key="13">
    <source>
        <dbReference type="Proteomes" id="UP000031515"/>
    </source>
</evidence>
<keyword evidence="8" id="KW-1133">Transmembrane helix</keyword>
<dbReference type="GO" id="GO:0071786">
    <property type="term" value="P:endoplasmic reticulum tubular network organization"/>
    <property type="evidence" value="ECO:0007669"/>
    <property type="project" value="TreeGrafter"/>
</dbReference>
<dbReference type="GO" id="GO:0051301">
    <property type="term" value="P:cell division"/>
    <property type="evidence" value="ECO:0007669"/>
    <property type="project" value="UniProtKB-KW"/>
</dbReference>
<dbReference type="PANTHER" id="PTHR12300">
    <property type="entry name" value="HVA22-LIKE PROTEINS"/>
    <property type="match status" value="1"/>
</dbReference>
<dbReference type="Proteomes" id="UP000031515">
    <property type="component" value="Unassembled WGS sequence"/>
</dbReference>
<evidence type="ECO:0000256" key="2">
    <source>
        <dbReference type="ARBA" id="ARBA00008573"/>
    </source>
</evidence>
<evidence type="ECO:0000256" key="8">
    <source>
        <dbReference type="ARBA" id="ARBA00022989"/>
    </source>
</evidence>
<comment type="subcellular location">
    <subcellularLocation>
        <location evidence="1">Endoplasmic reticulum membrane</location>
        <topology evidence="1">Multi-pass membrane protein</topology>
    </subcellularLocation>
    <subcellularLocation>
        <location evidence="11">Membrane</location>
        <topology evidence="11">Multi-pass membrane protein</topology>
    </subcellularLocation>
</comment>
<feature type="non-terminal residue" evidence="12">
    <location>
        <position position="1"/>
    </location>
</feature>
<evidence type="ECO:0000256" key="5">
    <source>
        <dbReference type="ARBA" id="ARBA00022701"/>
    </source>
</evidence>
<evidence type="ECO:0000256" key="1">
    <source>
        <dbReference type="ARBA" id="ARBA00004477"/>
    </source>
</evidence>
<keyword evidence="4" id="KW-0812">Transmembrane</keyword>
<dbReference type="PANTHER" id="PTHR12300:SF36">
    <property type="entry name" value="RECEPTOR EXPRESSION-ENHANCING PROTEIN 4"/>
    <property type="match status" value="1"/>
</dbReference>
<proteinExistence type="inferred from homology"/>
<keyword evidence="7" id="KW-0256">Endoplasmic reticulum</keyword>
<keyword evidence="3" id="KW-0132">Cell division</keyword>
<dbReference type="GO" id="GO:0008017">
    <property type="term" value="F:microtubule binding"/>
    <property type="evidence" value="ECO:0007669"/>
    <property type="project" value="TreeGrafter"/>
</dbReference>
<feature type="non-terminal residue" evidence="12">
    <location>
        <position position="101"/>
    </location>
</feature>
<keyword evidence="13" id="KW-1185">Reference proteome</keyword>
<keyword evidence="9" id="KW-0472">Membrane</keyword>
<protein>
    <recommendedName>
        <fullName evidence="11">Receptor expression-enhancing protein</fullName>
    </recommendedName>
</protein>
<comment type="similarity">
    <text evidence="2 11">Belongs to the DP1 family.</text>
</comment>
<organism evidence="12 13">
    <name type="scientific">Chaetura pelagica</name>
    <name type="common">Chimney swift</name>
    <name type="synonym">Hirundo pelagica</name>
    <dbReference type="NCBI Taxonomy" id="8897"/>
    <lineage>
        <taxon>Eukaryota</taxon>
        <taxon>Metazoa</taxon>
        <taxon>Chordata</taxon>
        <taxon>Craniata</taxon>
        <taxon>Vertebrata</taxon>
        <taxon>Euteleostomi</taxon>
        <taxon>Archelosauria</taxon>
        <taxon>Archosauria</taxon>
        <taxon>Dinosauria</taxon>
        <taxon>Saurischia</taxon>
        <taxon>Theropoda</taxon>
        <taxon>Coelurosauria</taxon>
        <taxon>Aves</taxon>
        <taxon>Neognathae</taxon>
        <taxon>Neoaves</taxon>
        <taxon>Strisores</taxon>
        <taxon>Apodiformes</taxon>
        <taxon>Apodidae</taxon>
        <taxon>Apodinae</taxon>
        <taxon>Chaetura</taxon>
    </lineage>
</organism>
<dbReference type="EMBL" id="KN126282">
    <property type="protein sequence ID" value="KFU88136.1"/>
    <property type="molecule type" value="Genomic_DNA"/>
</dbReference>
<dbReference type="InterPro" id="IPR004345">
    <property type="entry name" value="TB2_DP1_HVA22"/>
</dbReference>
<evidence type="ECO:0000256" key="3">
    <source>
        <dbReference type="ARBA" id="ARBA00022618"/>
    </source>
</evidence>
<evidence type="ECO:0000256" key="9">
    <source>
        <dbReference type="ARBA" id="ARBA00023136"/>
    </source>
</evidence>
<evidence type="ECO:0000256" key="6">
    <source>
        <dbReference type="ARBA" id="ARBA00022776"/>
    </source>
</evidence>
<evidence type="ECO:0000313" key="12">
    <source>
        <dbReference type="EMBL" id="KFU88136.1"/>
    </source>
</evidence>
<keyword evidence="6" id="KW-0498">Mitosis</keyword>
<dbReference type="GO" id="GO:0071782">
    <property type="term" value="C:endoplasmic reticulum tubular network"/>
    <property type="evidence" value="ECO:0007669"/>
    <property type="project" value="TreeGrafter"/>
</dbReference>